<keyword evidence="2" id="KW-1185">Reference proteome</keyword>
<accession>A0A5N6WGN5</accession>
<dbReference type="Proteomes" id="UP000325433">
    <property type="component" value="Unassembled WGS sequence"/>
</dbReference>
<protein>
    <submittedName>
        <fullName evidence="1">Uncharacterized protein</fullName>
    </submittedName>
</protein>
<dbReference type="EMBL" id="ML738293">
    <property type="protein sequence ID" value="KAE8319678.1"/>
    <property type="molecule type" value="Genomic_DNA"/>
</dbReference>
<evidence type="ECO:0000313" key="1">
    <source>
        <dbReference type="EMBL" id="KAE8319678.1"/>
    </source>
</evidence>
<dbReference type="Pfam" id="PF26639">
    <property type="entry name" value="Het-6_barrel"/>
    <property type="match status" value="1"/>
</dbReference>
<proteinExistence type="predicted"/>
<sequence length="179" mass="20248">MNSAKIYNDASGFWDDVRHGKRTPPPMSSIANAAYERRLAQGLESVREEAMDESELQLVHLLDKHWAGVTAKYFCSTEDGRLGWVPGRAHPGNLICVFDGTTVPYVLRPRAKGYEGVFSFASWRRLLACYLLSRSSEDERTEYMLVGECYIHGIMGSQEFGTKVFLPYLRGLKSWGRST</sequence>
<name>A0A5N6WGN5_9EURO</name>
<evidence type="ECO:0000313" key="2">
    <source>
        <dbReference type="Proteomes" id="UP000325433"/>
    </source>
</evidence>
<gene>
    <name evidence="1" type="ORF">BDV41DRAFT_161926</name>
</gene>
<reference evidence="2" key="1">
    <citation type="submission" date="2019-04" db="EMBL/GenBank/DDBJ databases">
        <title>Friends and foes A comparative genomics studyof 23 Aspergillus species from section Flavi.</title>
        <authorList>
            <consortium name="DOE Joint Genome Institute"/>
            <person name="Kjaerbolling I."/>
            <person name="Vesth T."/>
            <person name="Frisvad J.C."/>
            <person name="Nybo J.L."/>
            <person name="Theobald S."/>
            <person name="Kildgaard S."/>
            <person name="Isbrandt T."/>
            <person name="Kuo A."/>
            <person name="Sato A."/>
            <person name="Lyhne E.K."/>
            <person name="Kogle M.E."/>
            <person name="Wiebenga A."/>
            <person name="Kun R.S."/>
            <person name="Lubbers R.J."/>
            <person name="Makela M.R."/>
            <person name="Barry K."/>
            <person name="Chovatia M."/>
            <person name="Clum A."/>
            <person name="Daum C."/>
            <person name="Haridas S."/>
            <person name="He G."/>
            <person name="LaButti K."/>
            <person name="Lipzen A."/>
            <person name="Mondo S."/>
            <person name="Riley R."/>
            <person name="Salamov A."/>
            <person name="Simmons B.A."/>
            <person name="Magnuson J.K."/>
            <person name="Henrissat B."/>
            <person name="Mortensen U.H."/>
            <person name="Larsen T.O."/>
            <person name="Devries R.P."/>
            <person name="Grigoriev I.V."/>
            <person name="Machida M."/>
            <person name="Baker S.E."/>
            <person name="Andersen M.R."/>
        </authorList>
    </citation>
    <scope>NUCLEOTIDE SEQUENCE [LARGE SCALE GENOMIC DNA]</scope>
    <source>
        <strain evidence="2">CBS 130015</strain>
    </source>
</reference>
<organism evidence="1 2">
    <name type="scientific">Aspergillus transmontanensis</name>
    <dbReference type="NCBI Taxonomy" id="1034304"/>
    <lineage>
        <taxon>Eukaryota</taxon>
        <taxon>Fungi</taxon>
        <taxon>Dikarya</taxon>
        <taxon>Ascomycota</taxon>
        <taxon>Pezizomycotina</taxon>
        <taxon>Eurotiomycetes</taxon>
        <taxon>Eurotiomycetidae</taxon>
        <taxon>Eurotiales</taxon>
        <taxon>Aspergillaceae</taxon>
        <taxon>Aspergillus</taxon>
        <taxon>Aspergillus subgen. Circumdati</taxon>
    </lineage>
</organism>
<dbReference type="AlphaFoldDB" id="A0A5N6WGN5"/>